<comment type="caution">
    <text evidence="1">The sequence shown here is derived from an EMBL/GenBank/DDBJ whole genome shotgun (WGS) entry which is preliminary data.</text>
</comment>
<proteinExistence type="predicted"/>
<dbReference type="EMBL" id="CM039428">
    <property type="protein sequence ID" value="KAI4351971.1"/>
    <property type="molecule type" value="Genomic_DNA"/>
</dbReference>
<evidence type="ECO:0000313" key="2">
    <source>
        <dbReference type="Proteomes" id="UP000828941"/>
    </source>
</evidence>
<reference evidence="1 2" key="1">
    <citation type="journal article" date="2022" name="DNA Res.">
        <title>Chromosomal-level genome assembly of the orchid tree Bauhinia variegata (Leguminosae; Cercidoideae) supports the allotetraploid origin hypothesis of Bauhinia.</title>
        <authorList>
            <person name="Zhong Y."/>
            <person name="Chen Y."/>
            <person name="Zheng D."/>
            <person name="Pang J."/>
            <person name="Liu Y."/>
            <person name="Luo S."/>
            <person name="Meng S."/>
            <person name="Qian L."/>
            <person name="Wei D."/>
            <person name="Dai S."/>
            <person name="Zhou R."/>
        </authorList>
    </citation>
    <scope>NUCLEOTIDE SEQUENCE [LARGE SCALE GENOMIC DNA]</scope>
    <source>
        <strain evidence="1">BV-YZ2020</strain>
    </source>
</reference>
<evidence type="ECO:0000313" key="1">
    <source>
        <dbReference type="EMBL" id="KAI4351971.1"/>
    </source>
</evidence>
<dbReference type="Proteomes" id="UP000828941">
    <property type="component" value="Chromosome 3"/>
</dbReference>
<keyword evidence="2" id="KW-1185">Reference proteome</keyword>
<sequence>MNFINLAGSRKKIQTVNSFFLPYSYGVGLVKQLREFSEKERYALVHGRLCLQQMGVHLCHFRGQVYRRYSVGPLLHEIRVSSL</sequence>
<organism evidence="1 2">
    <name type="scientific">Bauhinia variegata</name>
    <name type="common">Purple orchid tree</name>
    <name type="synonym">Phanera variegata</name>
    <dbReference type="NCBI Taxonomy" id="167791"/>
    <lineage>
        <taxon>Eukaryota</taxon>
        <taxon>Viridiplantae</taxon>
        <taxon>Streptophyta</taxon>
        <taxon>Embryophyta</taxon>
        <taxon>Tracheophyta</taxon>
        <taxon>Spermatophyta</taxon>
        <taxon>Magnoliopsida</taxon>
        <taxon>eudicotyledons</taxon>
        <taxon>Gunneridae</taxon>
        <taxon>Pentapetalae</taxon>
        <taxon>rosids</taxon>
        <taxon>fabids</taxon>
        <taxon>Fabales</taxon>
        <taxon>Fabaceae</taxon>
        <taxon>Cercidoideae</taxon>
        <taxon>Cercideae</taxon>
        <taxon>Bauhiniinae</taxon>
        <taxon>Bauhinia</taxon>
    </lineage>
</organism>
<name>A0ACB9PTY4_BAUVA</name>
<accession>A0ACB9PTY4</accession>
<protein>
    <submittedName>
        <fullName evidence="1">Uncharacterized protein</fullName>
    </submittedName>
</protein>
<gene>
    <name evidence="1" type="ORF">L6164_006269</name>
</gene>